<dbReference type="EMBL" id="SIJL01000026">
    <property type="protein sequence ID" value="TBH15323.1"/>
    <property type="molecule type" value="Genomic_DNA"/>
</dbReference>
<organism evidence="2 3">
    <name type="scientific">Thermus thermamylovorans</name>
    <dbReference type="NCBI Taxonomy" id="2509362"/>
    <lineage>
        <taxon>Bacteria</taxon>
        <taxon>Thermotogati</taxon>
        <taxon>Deinococcota</taxon>
        <taxon>Deinococci</taxon>
        <taxon>Thermales</taxon>
        <taxon>Thermaceae</taxon>
        <taxon>Thermus</taxon>
    </lineage>
</organism>
<gene>
    <name evidence="2" type="ORF">ETP66_11240</name>
</gene>
<protein>
    <recommendedName>
        <fullName evidence="1">Type II methyltransferase M.Eco57I C-terminal domain-containing protein</fullName>
    </recommendedName>
</protein>
<dbReference type="OrthoDB" id="32195at2"/>
<comment type="caution">
    <text evidence="2">The sequence shown here is derived from an EMBL/GenBank/DDBJ whole genome shotgun (WGS) entry which is preliminary data.</text>
</comment>
<dbReference type="RefSeq" id="WP_130842686.1">
    <property type="nucleotide sequence ID" value="NZ_SIJL01000026.1"/>
</dbReference>
<evidence type="ECO:0000259" key="1">
    <source>
        <dbReference type="Pfam" id="PF22837"/>
    </source>
</evidence>
<sequence length="330" mass="36839">MKAPEVVRQGESTRVVTKTAAELFQEGLDEDGKYAGGKWGGLYLRAPDIYFHVLEKAGDKLVRLSEVAEVRRGFTTGANDFFYLEVLPYRPVCPLCGRVHEEALVEEEEAVYWRRGERLPSGVLVAVRSEVGWEGYLEADVLLPLAKAIEELDGLPGYRLFLPATLTPHAEVYVAHGEKASLHERPTLKGRTEWWRLSPQRAPSVVLPAGVDKRYVFAFNKRGYLIDKRLYGVYPKEGVSEERLFAALDSDFFKLHMEISVRKGLGGGLADFTVYEYAMGLLPKPELLGEGGGWAEALGLSKREEEGVRAALEALITERVKTARSLAARR</sequence>
<evidence type="ECO:0000313" key="2">
    <source>
        <dbReference type="EMBL" id="TBH15323.1"/>
    </source>
</evidence>
<accession>A0A4Q9AYD3</accession>
<feature type="domain" description="Type II methyltransferase M.Eco57I C-terminal" evidence="1">
    <location>
        <begin position="166"/>
        <end position="283"/>
    </location>
</feature>
<dbReference type="AlphaFoldDB" id="A0A4Q9AYD3"/>
<proteinExistence type="predicted"/>
<dbReference type="InterPro" id="IPR054520">
    <property type="entry name" value="M_Eco57I_C"/>
</dbReference>
<dbReference type="Pfam" id="PF22837">
    <property type="entry name" value="M_Eco57I_C"/>
    <property type="match status" value="1"/>
</dbReference>
<evidence type="ECO:0000313" key="3">
    <source>
        <dbReference type="Proteomes" id="UP000292858"/>
    </source>
</evidence>
<name>A0A4Q9AYD3_9DEIN</name>
<dbReference type="Proteomes" id="UP000292858">
    <property type="component" value="Unassembled WGS sequence"/>
</dbReference>
<keyword evidence="3" id="KW-1185">Reference proteome</keyword>
<reference evidence="2 3" key="1">
    <citation type="submission" date="2019-02" db="EMBL/GenBank/DDBJ databases">
        <title>Thermus sp. a novel from hot spring.</title>
        <authorList>
            <person name="Zhao Z."/>
        </authorList>
    </citation>
    <scope>NUCLEOTIDE SEQUENCE [LARGE SCALE GENOMIC DNA]</scope>
    <source>
        <strain evidence="2 3">CFH 72773T</strain>
    </source>
</reference>